<dbReference type="InterPro" id="IPR002545">
    <property type="entry name" value="CheW-lke_dom"/>
</dbReference>
<dbReference type="GO" id="GO:0006935">
    <property type="term" value="P:chemotaxis"/>
    <property type="evidence" value="ECO:0007669"/>
    <property type="project" value="InterPro"/>
</dbReference>
<sequence>MTDDRARRLRDLRKRTASDEDEGTKDDESADDSTAPTDGETSDETTGEDSDSDESSQESANGDERGGAELTDGEDESGGEDDRVDFVDETAATDDDREELSYDETDGTAQERPQTGDTPRQGAEEPAPADENEGIDPALQGAIADTSSMVATTETIGGEPTVDASVLSQETDDVGRASTGRGSAMLDQGDSLLHSTHDREDTIQMLELFLNESRYAIEIERISAIVEMKDITRFPRGPDAIDGVTDLRGEITGVLDPTTMLDVEQSELSDDQYIVVLKRSDDKQKLGVRVTDVSQAVTYPKSQIDETGAVMDLDSENQHEFIKGIIKKNVDEETSLITWLDVDAIIENTE</sequence>
<dbReference type="PROSITE" id="PS50851">
    <property type="entry name" value="CHEW"/>
    <property type="match status" value="1"/>
</dbReference>
<evidence type="ECO:0000256" key="1">
    <source>
        <dbReference type="SAM" id="MobiDB-lite"/>
    </source>
</evidence>
<dbReference type="PANTHER" id="PTHR22617">
    <property type="entry name" value="CHEMOTAXIS SENSOR HISTIDINE KINASE-RELATED"/>
    <property type="match status" value="1"/>
</dbReference>
<dbReference type="InterPro" id="IPR036061">
    <property type="entry name" value="CheW-like_dom_sf"/>
</dbReference>
<dbReference type="OrthoDB" id="115049at2157"/>
<dbReference type="Gene3D" id="2.40.50.180">
    <property type="entry name" value="CheA-289, Domain 4"/>
    <property type="match status" value="1"/>
</dbReference>
<dbReference type="InterPro" id="IPR039315">
    <property type="entry name" value="CheW"/>
</dbReference>
<proteinExistence type="predicted"/>
<reference evidence="3 4" key="1">
    <citation type="submission" date="2018-10" db="EMBL/GenBank/DDBJ databases">
        <title>Natrarchaeobius chitinivorans gen. nov., sp. nov., and Natrarchaeobius haloalkaliphilus sp. nov., alkaliphilic, chitin-utilizing haloarchaea from hypersaline alkaline lakes.</title>
        <authorList>
            <person name="Sorokin D.Y."/>
            <person name="Elcheninov A.G."/>
            <person name="Kostrikina N.A."/>
            <person name="Bale N.J."/>
            <person name="Sinninghe Damste J.S."/>
            <person name="Khijniak T.V."/>
            <person name="Kublanov I.V."/>
            <person name="Toshchakov S.V."/>
        </authorList>
    </citation>
    <scope>NUCLEOTIDE SEQUENCE [LARGE SCALE GENOMIC DNA]</scope>
    <source>
        <strain evidence="3 4">AArcht-Sl</strain>
    </source>
</reference>
<dbReference type="SUPFAM" id="SSF50341">
    <property type="entry name" value="CheW-like"/>
    <property type="match status" value="1"/>
</dbReference>
<dbReference type="EMBL" id="REFY01000007">
    <property type="protein sequence ID" value="RQG86768.1"/>
    <property type="molecule type" value="Genomic_DNA"/>
</dbReference>
<feature type="compositionally biased region" description="Acidic residues" evidence="1">
    <location>
        <begin position="87"/>
        <end position="106"/>
    </location>
</feature>
<accession>A0A3N6LK74</accession>
<feature type="domain" description="CheW-like" evidence="2">
    <location>
        <begin position="202"/>
        <end position="350"/>
    </location>
</feature>
<dbReference type="GO" id="GO:0007165">
    <property type="term" value="P:signal transduction"/>
    <property type="evidence" value="ECO:0007669"/>
    <property type="project" value="InterPro"/>
</dbReference>
<dbReference type="PANTHER" id="PTHR22617:SF23">
    <property type="entry name" value="CHEMOTAXIS PROTEIN CHEW"/>
    <property type="match status" value="1"/>
</dbReference>
<dbReference type="GO" id="GO:0005829">
    <property type="term" value="C:cytosol"/>
    <property type="evidence" value="ECO:0007669"/>
    <property type="project" value="TreeGrafter"/>
</dbReference>
<dbReference type="Pfam" id="PF01584">
    <property type="entry name" value="CheW"/>
    <property type="match status" value="1"/>
</dbReference>
<comment type="caution">
    <text evidence="3">The sequence shown here is derived from an EMBL/GenBank/DDBJ whole genome shotgun (WGS) entry which is preliminary data.</text>
</comment>
<dbReference type="AlphaFoldDB" id="A0A3N6LK74"/>
<feature type="compositionally biased region" description="Polar residues" evidence="1">
    <location>
        <begin position="107"/>
        <end position="118"/>
    </location>
</feature>
<keyword evidence="4" id="KW-1185">Reference proteome</keyword>
<dbReference type="SMART" id="SM00260">
    <property type="entry name" value="CheW"/>
    <property type="match status" value="1"/>
</dbReference>
<dbReference type="Proteomes" id="UP000273828">
    <property type="component" value="Unassembled WGS sequence"/>
</dbReference>
<evidence type="ECO:0000313" key="4">
    <source>
        <dbReference type="Proteomes" id="UP000273828"/>
    </source>
</evidence>
<dbReference type="Gene3D" id="2.30.30.40">
    <property type="entry name" value="SH3 Domains"/>
    <property type="match status" value="1"/>
</dbReference>
<feature type="compositionally biased region" description="Acidic residues" evidence="1">
    <location>
        <begin position="40"/>
        <end position="56"/>
    </location>
</feature>
<evidence type="ECO:0000259" key="2">
    <source>
        <dbReference type="PROSITE" id="PS50851"/>
    </source>
</evidence>
<gene>
    <name evidence="3" type="ORF">EA462_16675</name>
</gene>
<protein>
    <submittedName>
        <fullName evidence="3">Chemotaxis protein CheW</fullName>
    </submittedName>
</protein>
<organism evidence="3 4">
    <name type="scientific">Natrarchaeobius halalkaliphilus</name>
    <dbReference type="NCBI Taxonomy" id="1679091"/>
    <lineage>
        <taxon>Archaea</taxon>
        <taxon>Methanobacteriati</taxon>
        <taxon>Methanobacteriota</taxon>
        <taxon>Stenosarchaea group</taxon>
        <taxon>Halobacteria</taxon>
        <taxon>Halobacteriales</taxon>
        <taxon>Natrialbaceae</taxon>
        <taxon>Natrarchaeobius</taxon>
    </lineage>
</organism>
<name>A0A3N6LK74_9EURY</name>
<feature type="region of interest" description="Disordered" evidence="1">
    <location>
        <begin position="1"/>
        <end position="135"/>
    </location>
</feature>
<feature type="compositionally biased region" description="Acidic residues" evidence="1">
    <location>
        <begin position="19"/>
        <end position="31"/>
    </location>
</feature>
<evidence type="ECO:0000313" key="3">
    <source>
        <dbReference type="EMBL" id="RQG86768.1"/>
    </source>
</evidence>
<dbReference type="RefSeq" id="WP_124179663.1">
    <property type="nucleotide sequence ID" value="NZ_REFY01000007.1"/>
</dbReference>